<dbReference type="RefSeq" id="WP_105805920.1">
    <property type="nucleotide sequence ID" value="NZ_MWZD01000018.1"/>
</dbReference>
<feature type="domain" description="DUF1023" evidence="1">
    <location>
        <begin position="386"/>
        <end position="524"/>
    </location>
</feature>
<dbReference type="Proteomes" id="UP000238650">
    <property type="component" value="Unassembled WGS sequence"/>
</dbReference>
<evidence type="ECO:0000313" key="3">
    <source>
        <dbReference type="Proteomes" id="UP000238650"/>
    </source>
</evidence>
<comment type="caution">
    <text evidence="2">The sequence shown here is derived from an EMBL/GenBank/DDBJ whole genome shotgun (WGS) entry which is preliminary data.</text>
</comment>
<organism evidence="2 3">
    <name type="scientific">Leucobacter massiliensis</name>
    <dbReference type="NCBI Taxonomy" id="1686285"/>
    <lineage>
        <taxon>Bacteria</taxon>
        <taxon>Bacillati</taxon>
        <taxon>Actinomycetota</taxon>
        <taxon>Actinomycetes</taxon>
        <taxon>Micrococcales</taxon>
        <taxon>Microbacteriaceae</taxon>
        <taxon>Leucobacter</taxon>
    </lineage>
</organism>
<accession>A0A2S9QLW3</accession>
<dbReference type="Pfam" id="PF06259">
    <property type="entry name" value="Abhydrolase_8"/>
    <property type="match status" value="1"/>
</dbReference>
<evidence type="ECO:0000259" key="1">
    <source>
        <dbReference type="Pfam" id="PF06259"/>
    </source>
</evidence>
<dbReference type="EMBL" id="MWZD01000018">
    <property type="protein sequence ID" value="PRI10568.1"/>
    <property type="molecule type" value="Genomic_DNA"/>
</dbReference>
<protein>
    <recommendedName>
        <fullName evidence="1">DUF1023 domain-containing protein</fullName>
    </recommendedName>
</protein>
<name>A0A2S9QLW3_9MICO</name>
<sequence>MTWVPPEGRALLEGTPVFGSVEEIDAAAAYAQDVMRDTRAYVSDVRDGTGALASVTSAGVAKISSKLSGRLAPGATSLHESASAAKTAFNAYAAEVDRIHTEAARLVARVDEALGTIRGQSAEIERIADAIGVSVAYAWNDVPPGTLPEPRLGFAAAELDEGQREAAVQNLRSTHEWSWLLAASLWHQALVDIDTAKTRWAQLIEERRGAEQRLLRALGDTSLGHLLSVSGDSGSERVFTIAAAISGELRGVVAEEAPELAKSHPLLAGLLADGNAEHIWDAPPPPAEVAAWWDSLPPEDRERLIAEAPWVIGNLPGLPFEVRDAANRKLVEFTQRYPQSLTPEQLKLMAEIRDILKREARQRVLYGTARPPIQLVALDMTGAVPKAAVGYGDLDAATHTTWDVPGMNSDAPLALEGWDEASRNLYRAQQQVSGFAGSNAVVAWLGYDTPGLAGVLGTDSAAAGAQRFAAELDGAYATREAGGNGVPVVNVLSHSYGTTLATIALTLVQHPVDALVMLGSAGPDTGMVPSYEALNVKEASPGQRAIYTTHASDDHLAPFGAGLAGRGQPNPGATGFGFERYSPVYGGGLSFSSDGDPAHGLKRTDGHSVIGEGEKAGMGGITSSEGHGYLDRNTQSLDSVAQITMDQVSEELANSFTRTEGESVEWIVVEGQLVPLRVGSEDD</sequence>
<keyword evidence="3" id="KW-1185">Reference proteome</keyword>
<gene>
    <name evidence="2" type="ORF">B4915_11255</name>
</gene>
<dbReference type="InterPro" id="IPR010427">
    <property type="entry name" value="DUF1023"/>
</dbReference>
<dbReference type="AlphaFoldDB" id="A0A2S9QLW3"/>
<dbReference type="OrthoDB" id="3259161at2"/>
<evidence type="ECO:0000313" key="2">
    <source>
        <dbReference type="EMBL" id="PRI10568.1"/>
    </source>
</evidence>
<proteinExistence type="predicted"/>
<reference evidence="2 3" key="1">
    <citation type="journal article" date="2017" name="New Microbes New Infect">
        <title>Genome sequence of 'Leucobacter massiliensis' sp. nov. isolated from human pharynx after travel to the 2014 Hajj.</title>
        <authorList>
            <person name="Leangapichart T."/>
            <person name="Gautret P."/>
            <person name="Nguyen T.T."/>
            <person name="Armstrong N."/>
            <person name="Rolain J.M."/>
        </authorList>
    </citation>
    <scope>NUCLEOTIDE SEQUENCE [LARGE SCALE GENOMIC DNA]</scope>
    <source>
        <strain evidence="2 3">122RC15</strain>
    </source>
</reference>